<sequence length="101" mass="11340">MSLSSIWTCRVGIIDPPLAEHIRIQNYSCLNQVVLRRILTGPAMNSNIGSVRCLSCPVPGWLSTYFETSFGRPIYSQIRKIALVLAGLALMMYGDFLFVRM</sequence>
<protein>
    <submittedName>
        <fullName evidence="2">Uncharacterized protein</fullName>
    </submittedName>
</protein>
<evidence type="ECO:0000313" key="3">
    <source>
        <dbReference type="Proteomes" id="UP000327118"/>
    </source>
</evidence>
<name>A0A5N6YZJ4_9EURO</name>
<keyword evidence="1" id="KW-0472">Membrane</keyword>
<accession>A0A5N6YZJ4</accession>
<evidence type="ECO:0000256" key="1">
    <source>
        <dbReference type="SAM" id="Phobius"/>
    </source>
</evidence>
<keyword evidence="3" id="KW-1185">Reference proteome</keyword>
<dbReference type="AlphaFoldDB" id="A0A5N6YZJ4"/>
<dbReference type="OrthoDB" id="10265971at2759"/>
<keyword evidence="1" id="KW-0812">Transmembrane</keyword>
<feature type="transmembrane region" description="Helical" evidence="1">
    <location>
        <begin position="81"/>
        <end position="99"/>
    </location>
</feature>
<gene>
    <name evidence="2" type="ORF">BDV28DRAFT_30325</name>
</gene>
<reference evidence="3" key="1">
    <citation type="submission" date="2019-04" db="EMBL/GenBank/DDBJ databases">
        <title>Friends and foes A comparative genomics studyof 23 Aspergillus species from section Flavi.</title>
        <authorList>
            <consortium name="DOE Joint Genome Institute"/>
            <person name="Kjaerbolling I."/>
            <person name="Vesth T."/>
            <person name="Frisvad J.C."/>
            <person name="Nybo J.L."/>
            <person name="Theobald S."/>
            <person name="Kildgaard S."/>
            <person name="Isbrandt T."/>
            <person name="Kuo A."/>
            <person name="Sato A."/>
            <person name="Lyhne E.K."/>
            <person name="Kogle M.E."/>
            <person name="Wiebenga A."/>
            <person name="Kun R.S."/>
            <person name="Lubbers R.J."/>
            <person name="Makela M.R."/>
            <person name="Barry K."/>
            <person name="Chovatia M."/>
            <person name="Clum A."/>
            <person name="Daum C."/>
            <person name="Haridas S."/>
            <person name="He G."/>
            <person name="LaButti K."/>
            <person name="Lipzen A."/>
            <person name="Mondo S."/>
            <person name="Riley R."/>
            <person name="Salamov A."/>
            <person name="Simmons B.A."/>
            <person name="Magnuson J.K."/>
            <person name="Henrissat B."/>
            <person name="Mortensen U.H."/>
            <person name="Larsen T.O."/>
            <person name="Devries R.P."/>
            <person name="Grigoriev I.V."/>
            <person name="Machida M."/>
            <person name="Baker S.E."/>
            <person name="Andersen M.R."/>
        </authorList>
    </citation>
    <scope>NUCLEOTIDE SEQUENCE [LARGE SCALE GENOMIC DNA]</scope>
    <source>
        <strain evidence="3">CBS 553.77</strain>
    </source>
</reference>
<evidence type="ECO:0000313" key="2">
    <source>
        <dbReference type="EMBL" id="KAE8350845.1"/>
    </source>
</evidence>
<dbReference type="Proteomes" id="UP000327118">
    <property type="component" value="Unassembled WGS sequence"/>
</dbReference>
<proteinExistence type="predicted"/>
<organism evidence="2 3">
    <name type="scientific">Aspergillus coremiiformis</name>
    <dbReference type="NCBI Taxonomy" id="138285"/>
    <lineage>
        <taxon>Eukaryota</taxon>
        <taxon>Fungi</taxon>
        <taxon>Dikarya</taxon>
        <taxon>Ascomycota</taxon>
        <taxon>Pezizomycotina</taxon>
        <taxon>Eurotiomycetes</taxon>
        <taxon>Eurotiomycetidae</taxon>
        <taxon>Eurotiales</taxon>
        <taxon>Aspergillaceae</taxon>
        <taxon>Aspergillus</taxon>
        <taxon>Aspergillus subgen. Circumdati</taxon>
    </lineage>
</organism>
<dbReference type="EMBL" id="ML739201">
    <property type="protein sequence ID" value="KAE8350845.1"/>
    <property type="molecule type" value="Genomic_DNA"/>
</dbReference>
<keyword evidence="1" id="KW-1133">Transmembrane helix</keyword>